<dbReference type="AlphaFoldDB" id="A0A3L6G4M1"/>
<name>A0A3L6G4M1_MAIZE</name>
<protein>
    <submittedName>
        <fullName evidence="2">Uncharacterized protein</fullName>
    </submittedName>
</protein>
<reference evidence="2" key="1">
    <citation type="journal article" date="2018" name="Nat. Genet.">
        <title>Extensive intraspecific gene order and gene structural variations between Mo17 and other maize genomes.</title>
        <authorList>
            <person name="Sun S."/>
            <person name="Zhou Y."/>
            <person name="Chen J."/>
            <person name="Shi J."/>
            <person name="Zhao H."/>
            <person name="Zhao H."/>
            <person name="Song W."/>
            <person name="Zhang M."/>
            <person name="Cui Y."/>
            <person name="Dong X."/>
            <person name="Liu H."/>
            <person name="Ma X."/>
            <person name="Jiao Y."/>
            <person name="Wang B."/>
            <person name="Wei X."/>
            <person name="Stein J.C."/>
            <person name="Glaubitz J.C."/>
            <person name="Lu F."/>
            <person name="Yu G."/>
            <person name="Liang C."/>
            <person name="Fengler K."/>
            <person name="Li B."/>
            <person name="Rafalski A."/>
            <person name="Schnable P.S."/>
            <person name="Ware D.H."/>
            <person name="Buckler E.S."/>
            <person name="Lai J."/>
        </authorList>
    </citation>
    <scope>NUCLEOTIDE SEQUENCE [LARGE SCALE GENOMIC DNA]</scope>
    <source>
        <tissue evidence="2">Seedling</tissue>
    </source>
</reference>
<proteinExistence type="predicted"/>
<feature type="compositionally biased region" description="Polar residues" evidence="1">
    <location>
        <begin position="19"/>
        <end position="28"/>
    </location>
</feature>
<evidence type="ECO:0000313" key="2">
    <source>
        <dbReference type="EMBL" id="PWZ43497.1"/>
    </source>
</evidence>
<evidence type="ECO:0000256" key="1">
    <source>
        <dbReference type="SAM" id="MobiDB-lite"/>
    </source>
</evidence>
<comment type="caution">
    <text evidence="2">The sequence shown here is derived from an EMBL/GenBank/DDBJ whole genome shotgun (WGS) entry which is preliminary data.</text>
</comment>
<accession>A0A3L6G4M1</accession>
<organism evidence="2">
    <name type="scientific">Zea mays</name>
    <name type="common">Maize</name>
    <dbReference type="NCBI Taxonomy" id="4577"/>
    <lineage>
        <taxon>Eukaryota</taxon>
        <taxon>Viridiplantae</taxon>
        <taxon>Streptophyta</taxon>
        <taxon>Embryophyta</taxon>
        <taxon>Tracheophyta</taxon>
        <taxon>Spermatophyta</taxon>
        <taxon>Magnoliopsida</taxon>
        <taxon>Liliopsida</taxon>
        <taxon>Poales</taxon>
        <taxon>Poaceae</taxon>
        <taxon>PACMAD clade</taxon>
        <taxon>Panicoideae</taxon>
        <taxon>Andropogonodae</taxon>
        <taxon>Andropogoneae</taxon>
        <taxon>Tripsacinae</taxon>
        <taxon>Zea</taxon>
    </lineage>
</organism>
<feature type="compositionally biased region" description="Basic and acidic residues" evidence="1">
    <location>
        <begin position="55"/>
        <end position="65"/>
    </location>
</feature>
<gene>
    <name evidence="2" type="ORF">Zm00014a_044628</name>
</gene>
<feature type="region of interest" description="Disordered" evidence="1">
    <location>
        <begin position="1"/>
        <end position="65"/>
    </location>
</feature>
<dbReference type="EMBL" id="NCVQ01000002">
    <property type="protein sequence ID" value="PWZ43497.1"/>
    <property type="molecule type" value="Genomic_DNA"/>
</dbReference>
<sequence length="65" mass="6988">MVEEQSAPETKIEDLSLATKATASQTKVATVDPSKDSDGIDIEDDNTIIGPTKPSHVDFDKSKIK</sequence>
<dbReference type="Proteomes" id="UP000251960">
    <property type="component" value="Chromosome 10"/>
</dbReference>